<evidence type="ECO:0000313" key="2">
    <source>
        <dbReference type="Proteomes" id="UP000825935"/>
    </source>
</evidence>
<name>A0A8T2TSS0_CERRI</name>
<keyword evidence="2" id="KW-1185">Reference proteome</keyword>
<dbReference type="AlphaFoldDB" id="A0A8T2TSS0"/>
<sequence>MDCFSPWNLSSGSSQLFSTNGVKMDCFSPWNLSSGSSQLFSTNGVKVQSELRWSLLRMNSKTMGRSSILLCHNFFPQEPAVFTATRLDASSLRVIGPGSNFLTGGIGNLLAVDEFFINQNIQQERISDTCGSEALSYFLEEKVDTSMENERESPSVKHGIRVLFQTSKKGAPDHYAINNSLKPSLPDSCVIDGGSLETYFLESGNGKGGVEIRVAAGQYNLMLKSMEGEFILLDGMMRPGSVAEIPFDPCHGLVIYILEGVGIFKRQPSFRQFYENEGHGIWFPPLNNNDLGCVLHVTCHMWSSLRFLAFAVLVS</sequence>
<protein>
    <submittedName>
        <fullName evidence="1">Uncharacterized protein</fullName>
    </submittedName>
</protein>
<reference evidence="1" key="1">
    <citation type="submission" date="2021-08" db="EMBL/GenBank/DDBJ databases">
        <title>WGS assembly of Ceratopteris richardii.</title>
        <authorList>
            <person name="Marchant D.B."/>
            <person name="Chen G."/>
            <person name="Jenkins J."/>
            <person name="Shu S."/>
            <person name="Leebens-Mack J."/>
            <person name="Grimwood J."/>
            <person name="Schmutz J."/>
            <person name="Soltis P."/>
            <person name="Soltis D."/>
            <person name="Chen Z.-H."/>
        </authorList>
    </citation>
    <scope>NUCLEOTIDE SEQUENCE</scope>
    <source>
        <strain evidence="1">Whitten #5841</strain>
        <tissue evidence="1">Leaf</tissue>
    </source>
</reference>
<evidence type="ECO:0000313" key="1">
    <source>
        <dbReference type="EMBL" id="KAH7424464.1"/>
    </source>
</evidence>
<proteinExistence type="predicted"/>
<comment type="caution">
    <text evidence="1">The sequence shown here is derived from an EMBL/GenBank/DDBJ whole genome shotgun (WGS) entry which is preliminary data.</text>
</comment>
<dbReference type="OrthoDB" id="1924417at2759"/>
<accession>A0A8T2TSS0</accession>
<organism evidence="1 2">
    <name type="scientific">Ceratopteris richardii</name>
    <name type="common">Triangle waterfern</name>
    <dbReference type="NCBI Taxonomy" id="49495"/>
    <lineage>
        <taxon>Eukaryota</taxon>
        <taxon>Viridiplantae</taxon>
        <taxon>Streptophyta</taxon>
        <taxon>Embryophyta</taxon>
        <taxon>Tracheophyta</taxon>
        <taxon>Polypodiopsida</taxon>
        <taxon>Polypodiidae</taxon>
        <taxon>Polypodiales</taxon>
        <taxon>Pteridineae</taxon>
        <taxon>Pteridaceae</taxon>
        <taxon>Parkerioideae</taxon>
        <taxon>Ceratopteris</taxon>
    </lineage>
</organism>
<dbReference type="OMA" id="CFSPWNL"/>
<dbReference type="Proteomes" id="UP000825935">
    <property type="component" value="Chromosome 11"/>
</dbReference>
<gene>
    <name evidence="1" type="ORF">KP509_11G010000</name>
</gene>
<dbReference type="EMBL" id="CM035416">
    <property type="protein sequence ID" value="KAH7424464.1"/>
    <property type="molecule type" value="Genomic_DNA"/>
</dbReference>